<dbReference type="RefSeq" id="WP_062407501.1">
    <property type="nucleotide sequence ID" value="NZ_BJCS01000006.1"/>
</dbReference>
<dbReference type="STRING" id="162209.IJ22_08840"/>
<dbReference type="PANTHER" id="PTHR30126:SF40">
    <property type="entry name" value="HTH-TYPE TRANSCRIPTIONAL REGULATOR GLTR"/>
    <property type="match status" value="1"/>
</dbReference>
<dbReference type="InterPro" id="IPR036388">
    <property type="entry name" value="WH-like_DNA-bd_sf"/>
</dbReference>
<dbReference type="Gene3D" id="3.40.190.290">
    <property type="match status" value="1"/>
</dbReference>
<evidence type="ECO:0000256" key="2">
    <source>
        <dbReference type="ARBA" id="ARBA00023015"/>
    </source>
</evidence>
<keyword evidence="2" id="KW-0805">Transcription regulation</keyword>
<name>A0A0U2KWY7_9BACL</name>
<dbReference type="OrthoDB" id="8479357at2"/>
<dbReference type="Gene3D" id="1.10.10.10">
    <property type="entry name" value="Winged helix-like DNA-binding domain superfamily/Winged helix DNA-binding domain"/>
    <property type="match status" value="1"/>
</dbReference>
<reference evidence="6" key="1">
    <citation type="submission" date="2015-12" db="EMBL/GenBank/DDBJ databases">
        <title>Complete genome sequences of two moderately thermophilic Paenibacillus species.</title>
        <authorList>
            <person name="Butler R.III."/>
            <person name="Wang J."/>
            <person name="Stark B.C."/>
            <person name="Pombert J.-F."/>
        </authorList>
    </citation>
    <scope>NUCLEOTIDE SEQUENCE [LARGE SCALE GENOMIC DNA]</scope>
    <source>
        <strain evidence="6">32O-Y</strain>
    </source>
</reference>
<comment type="similarity">
    <text evidence="1">Belongs to the LysR transcriptional regulatory family.</text>
</comment>
<reference evidence="5 6" key="2">
    <citation type="journal article" date="2016" name="Genome Announc.">
        <title>Complete Genome Sequences of Two Interactive Moderate Thermophiles, Paenibacillus napthalenovorans 32O-Y and Paenibacillus sp. 32O-W.</title>
        <authorList>
            <person name="Butler R.R.III."/>
            <person name="Wang J."/>
            <person name="Stark B.C."/>
            <person name="Pombert J.F."/>
        </authorList>
    </citation>
    <scope>NUCLEOTIDE SEQUENCE [LARGE SCALE GENOMIC DNA]</scope>
    <source>
        <strain evidence="5 6">32O-Y</strain>
    </source>
</reference>
<keyword evidence="6" id="KW-1185">Reference proteome</keyword>
<dbReference type="PANTHER" id="PTHR30126">
    <property type="entry name" value="HTH-TYPE TRANSCRIPTIONAL REGULATOR"/>
    <property type="match status" value="1"/>
</dbReference>
<dbReference type="PROSITE" id="PS50931">
    <property type="entry name" value="HTH_LYSR"/>
    <property type="match status" value="1"/>
</dbReference>
<dbReference type="InterPro" id="IPR005119">
    <property type="entry name" value="LysR_subst-bd"/>
</dbReference>
<organism evidence="5 6">
    <name type="scientific">Paenibacillus naphthalenovorans</name>
    <dbReference type="NCBI Taxonomy" id="162209"/>
    <lineage>
        <taxon>Bacteria</taxon>
        <taxon>Bacillati</taxon>
        <taxon>Bacillota</taxon>
        <taxon>Bacilli</taxon>
        <taxon>Bacillales</taxon>
        <taxon>Paenibacillaceae</taxon>
        <taxon>Paenibacillus</taxon>
    </lineage>
</organism>
<dbReference type="AlphaFoldDB" id="A0A0U2KWY7"/>
<accession>A0A0U2KWY7</accession>
<dbReference type="PATRIC" id="fig|162209.4.peg.944"/>
<dbReference type="SUPFAM" id="SSF53850">
    <property type="entry name" value="Periplasmic binding protein-like II"/>
    <property type="match status" value="1"/>
</dbReference>
<evidence type="ECO:0000256" key="3">
    <source>
        <dbReference type="ARBA" id="ARBA00023125"/>
    </source>
</evidence>
<dbReference type="Pfam" id="PF00126">
    <property type="entry name" value="HTH_1"/>
    <property type="match status" value="1"/>
</dbReference>
<sequence>MDIDMLRAFQAAAAAGTVSKAALQLGYAQSNITTKIRQLENDLGTPLFYRHNRGITLTPAGKTLKGYADQVLRLMEEARRAVTDGTAPKGSLAIGSMETTAAVRLPELLASYHRSYPEVNLTLVTGPTEQLVQAVLDYELDGAFVAGPVEHPDLLQDSFIEEELMIVTDAAHPPLASAKELGSRTLLAFRAGCSYRARMEQWLHEEGVMPVKILEFGTLETILGCVAAGLGISLLPRSIVQRKAEEGSIRCHPIAHKHSRVWTVLIRRRDAYVSQAYKAFTEQIHAGVVR</sequence>
<dbReference type="CDD" id="cd08442">
    <property type="entry name" value="PBP2_YofA_SoxR_like"/>
    <property type="match status" value="1"/>
</dbReference>
<dbReference type="Proteomes" id="UP000061660">
    <property type="component" value="Chromosome"/>
</dbReference>
<dbReference type="PRINTS" id="PR00039">
    <property type="entry name" value="HTHLYSR"/>
</dbReference>
<protein>
    <submittedName>
        <fullName evidence="5">Transcriptional regulator</fullName>
    </submittedName>
</protein>
<dbReference type="SUPFAM" id="SSF46785">
    <property type="entry name" value="Winged helix' DNA-binding domain"/>
    <property type="match status" value="1"/>
</dbReference>
<evidence type="ECO:0000256" key="1">
    <source>
        <dbReference type="ARBA" id="ARBA00009437"/>
    </source>
</evidence>
<dbReference type="KEGG" id="pnp:IJ22_08840"/>
<evidence type="ECO:0000256" key="4">
    <source>
        <dbReference type="ARBA" id="ARBA00023163"/>
    </source>
</evidence>
<gene>
    <name evidence="5" type="ORF">IJ22_08840</name>
</gene>
<evidence type="ECO:0000313" key="5">
    <source>
        <dbReference type="EMBL" id="ALS21266.1"/>
    </source>
</evidence>
<dbReference type="InterPro" id="IPR000847">
    <property type="entry name" value="LysR_HTH_N"/>
</dbReference>
<evidence type="ECO:0000313" key="6">
    <source>
        <dbReference type="Proteomes" id="UP000061660"/>
    </source>
</evidence>
<keyword evidence="3" id="KW-0238">DNA-binding</keyword>
<keyword evidence="4" id="KW-0804">Transcription</keyword>
<dbReference type="GO" id="GO:0003700">
    <property type="term" value="F:DNA-binding transcription factor activity"/>
    <property type="evidence" value="ECO:0007669"/>
    <property type="project" value="InterPro"/>
</dbReference>
<dbReference type="GO" id="GO:0000976">
    <property type="term" value="F:transcription cis-regulatory region binding"/>
    <property type="evidence" value="ECO:0007669"/>
    <property type="project" value="TreeGrafter"/>
</dbReference>
<dbReference type="InterPro" id="IPR036390">
    <property type="entry name" value="WH_DNA-bd_sf"/>
</dbReference>
<proteinExistence type="inferred from homology"/>
<dbReference type="Pfam" id="PF03466">
    <property type="entry name" value="LysR_substrate"/>
    <property type="match status" value="1"/>
</dbReference>
<dbReference type="FunFam" id="1.10.10.10:FF:000001">
    <property type="entry name" value="LysR family transcriptional regulator"/>
    <property type="match status" value="1"/>
</dbReference>
<dbReference type="EMBL" id="CP013652">
    <property type="protein sequence ID" value="ALS21266.1"/>
    <property type="molecule type" value="Genomic_DNA"/>
</dbReference>